<proteinExistence type="inferred from homology"/>
<keyword evidence="12" id="KW-1185">Reference proteome</keyword>
<dbReference type="SUPFAM" id="SSF52540">
    <property type="entry name" value="P-loop containing nucleoside triphosphate hydrolases"/>
    <property type="match status" value="1"/>
</dbReference>
<dbReference type="InterPro" id="IPR008144">
    <property type="entry name" value="Guanylate_kin-like_dom"/>
</dbReference>
<dbReference type="RefSeq" id="WP_066787166.1">
    <property type="nucleotide sequence ID" value="NZ_LWQS01000051.1"/>
</dbReference>
<evidence type="ECO:0000256" key="9">
    <source>
        <dbReference type="HAMAP-Rule" id="MF_00328"/>
    </source>
</evidence>
<dbReference type="PROSITE" id="PS50052">
    <property type="entry name" value="GUANYLATE_KINASE_2"/>
    <property type="match status" value="1"/>
</dbReference>
<evidence type="ECO:0000256" key="2">
    <source>
        <dbReference type="ARBA" id="ARBA00012961"/>
    </source>
</evidence>
<keyword evidence="6 9" id="KW-0418">Kinase</keyword>
<comment type="similarity">
    <text evidence="1 9">Belongs to the guanylate kinase family.</text>
</comment>
<keyword evidence="9" id="KW-0963">Cytoplasm</keyword>
<evidence type="ECO:0000256" key="5">
    <source>
        <dbReference type="ARBA" id="ARBA00022741"/>
    </source>
</evidence>
<evidence type="ECO:0000256" key="1">
    <source>
        <dbReference type="ARBA" id="ARBA00005790"/>
    </source>
</evidence>
<keyword evidence="5 9" id="KW-0547">Nucleotide-binding</keyword>
<dbReference type="NCBIfam" id="TIGR03263">
    <property type="entry name" value="guanyl_kin"/>
    <property type="match status" value="1"/>
</dbReference>
<dbReference type="InterPro" id="IPR027417">
    <property type="entry name" value="P-loop_NTPase"/>
</dbReference>
<keyword evidence="7 9" id="KW-0067">ATP-binding</keyword>
<reference evidence="11 12" key="1">
    <citation type="submission" date="2016-04" db="EMBL/GenBank/DDBJ databases">
        <title>Chloroflexus islandicus sp. nov., a thermophilic filamentous anoxygenic phototrophic bacterium from geyser Strokkur (Iceland).</title>
        <authorList>
            <person name="Gaisin V.A."/>
            <person name="Kalashnikov A.M."/>
            <person name="Sukhacheva M.V."/>
            <person name="Grouzdev D.S."/>
            <person name="Ivanov T.M."/>
            <person name="Kuznetsov B."/>
            <person name="Gorlenko V.M."/>
        </authorList>
    </citation>
    <scope>NUCLEOTIDE SEQUENCE [LARGE SCALE GENOMIC DNA]</scope>
    <source>
        <strain evidence="12">isl-2</strain>
    </source>
</reference>
<comment type="catalytic activity">
    <reaction evidence="9">
        <text>GMP + ATP = GDP + ADP</text>
        <dbReference type="Rhea" id="RHEA:20780"/>
        <dbReference type="ChEBI" id="CHEBI:30616"/>
        <dbReference type="ChEBI" id="CHEBI:58115"/>
        <dbReference type="ChEBI" id="CHEBI:58189"/>
        <dbReference type="ChEBI" id="CHEBI:456216"/>
        <dbReference type="EC" id="2.7.4.8"/>
    </reaction>
</comment>
<dbReference type="Gene3D" id="3.30.63.10">
    <property type="entry name" value="Guanylate Kinase phosphate binding domain"/>
    <property type="match status" value="1"/>
</dbReference>
<evidence type="ECO:0000256" key="7">
    <source>
        <dbReference type="ARBA" id="ARBA00022840"/>
    </source>
</evidence>
<dbReference type="GO" id="GO:0005829">
    <property type="term" value="C:cytosol"/>
    <property type="evidence" value="ECO:0007669"/>
    <property type="project" value="TreeGrafter"/>
</dbReference>
<sequence>MEQLLNPVLHGKPPQPLLVVISGPSGVGKDSVLMRMRELGFPFHFVVTANSRPQRPGEIDGVDYHFVSTERFREMIDNDELLEWAEVYGQYKGIPKFEIRQAMASGRDVILRINVDGAATIKRLAPEAVFIFLAPASLDELRHRLMLRRTESPAEVERRLAMVADELAQLPNFDYVVINHADRLDEAVGQIRAIISAEKARVYPRRVTL</sequence>
<dbReference type="PANTHER" id="PTHR23117">
    <property type="entry name" value="GUANYLATE KINASE-RELATED"/>
    <property type="match status" value="1"/>
</dbReference>
<evidence type="ECO:0000259" key="10">
    <source>
        <dbReference type="PROSITE" id="PS50052"/>
    </source>
</evidence>
<dbReference type="GO" id="GO:0005524">
    <property type="term" value="F:ATP binding"/>
    <property type="evidence" value="ECO:0007669"/>
    <property type="project" value="UniProtKB-UniRule"/>
</dbReference>
<keyword evidence="4 9" id="KW-0808">Transferase</keyword>
<dbReference type="InterPro" id="IPR008145">
    <property type="entry name" value="GK/Ca_channel_bsu"/>
</dbReference>
<dbReference type="GO" id="GO:0004385">
    <property type="term" value="F:GMP kinase activity"/>
    <property type="evidence" value="ECO:0007669"/>
    <property type="project" value="UniProtKB-UniRule"/>
</dbReference>
<protein>
    <recommendedName>
        <fullName evidence="3 9">Guanylate kinase</fullName>
        <ecNumber evidence="2 9">2.7.4.8</ecNumber>
    </recommendedName>
    <alternativeName>
        <fullName evidence="8 9">GMP kinase</fullName>
    </alternativeName>
</protein>
<organism evidence="11 12">
    <name type="scientific">Chloroflexus islandicus</name>
    <dbReference type="NCBI Taxonomy" id="1707952"/>
    <lineage>
        <taxon>Bacteria</taxon>
        <taxon>Bacillati</taxon>
        <taxon>Chloroflexota</taxon>
        <taxon>Chloroflexia</taxon>
        <taxon>Chloroflexales</taxon>
        <taxon>Chloroflexineae</taxon>
        <taxon>Chloroflexaceae</taxon>
        <taxon>Chloroflexus</taxon>
    </lineage>
</organism>
<dbReference type="InterPro" id="IPR017665">
    <property type="entry name" value="Guanylate_kinase"/>
</dbReference>
<dbReference type="NCBIfam" id="NF011325">
    <property type="entry name" value="PRK14738.1"/>
    <property type="match status" value="1"/>
</dbReference>
<name>A0A178MAR5_9CHLR</name>
<evidence type="ECO:0000256" key="3">
    <source>
        <dbReference type="ARBA" id="ARBA00016296"/>
    </source>
</evidence>
<dbReference type="STRING" id="1707952.A6A03_13950"/>
<feature type="domain" description="Guanylate kinase-like" evidence="10">
    <location>
        <begin position="16"/>
        <end position="196"/>
    </location>
</feature>
<dbReference type="CDD" id="cd00071">
    <property type="entry name" value="GMPK"/>
    <property type="match status" value="1"/>
</dbReference>
<dbReference type="FunFam" id="3.30.63.10:FF:000002">
    <property type="entry name" value="Guanylate kinase 1"/>
    <property type="match status" value="1"/>
</dbReference>
<dbReference type="SMART" id="SM00072">
    <property type="entry name" value="GuKc"/>
    <property type="match status" value="1"/>
</dbReference>
<evidence type="ECO:0000313" key="11">
    <source>
        <dbReference type="EMBL" id="OAN45839.1"/>
    </source>
</evidence>
<dbReference type="EC" id="2.7.4.8" evidence="2 9"/>
<feature type="binding site" evidence="9">
    <location>
        <begin position="23"/>
        <end position="30"/>
    </location>
    <ligand>
        <name>ATP</name>
        <dbReference type="ChEBI" id="CHEBI:30616"/>
    </ligand>
</feature>
<dbReference type="Proteomes" id="UP000078287">
    <property type="component" value="Unassembled WGS sequence"/>
</dbReference>
<evidence type="ECO:0000313" key="12">
    <source>
        <dbReference type="Proteomes" id="UP000078287"/>
    </source>
</evidence>
<evidence type="ECO:0000256" key="6">
    <source>
        <dbReference type="ARBA" id="ARBA00022777"/>
    </source>
</evidence>
<dbReference type="Pfam" id="PF00625">
    <property type="entry name" value="Guanylate_kin"/>
    <property type="match status" value="1"/>
</dbReference>
<dbReference type="EMBL" id="LWQS01000051">
    <property type="protein sequence ID" value="OAN45839.1"/>
    <property type="molecule type" value="Genomic_DNA"/>
</dbReference>
<dbReference type="HAMAP" id="MF_00328">
    <property type="entry name" value="Guanylate_kinase"/>
    <property type="match status" value="1"/>
</dbReference>
<dbReference type="PANTHER" id="PTHR23117:SF13">
    <property type="entry name" value="GUANYLATE KINASE"/>
    <property type="match status" value="1"/>
</dbReference>
<comment type="function">
    <text evidence="9">Essential for recycling GMP and indirectly, cGMP.</text>
</comment>
<dbReference type="OrthoDB" id="9808150at2"/>
<dbReference type="Gene3D" id="3.40.50.300">
    <property type="entry name" value="P-loop containing nucleotide triphosphate hydrolases"/>
    <property type="match status" value="1"/>
</dbReference>
<gene>
    <name evidence="9 11" type="primary">gmk</name>
    <name evidence="11" type="ORF">A6A03_13950</name>
</gene>
<comment type="subcellular location">
    <subcellularLocation>
        <location evidence="9">Cytoplasm</location>
    </subcellularLocation>
</comment>
<comment type="caution">
    <text evidence="11">The sequence shown here is derived from an EMBL/GenBank/DDBJ whole genome shotgun (WGS) entry which is preliminary data.</text>
</comment>
<dbReference type="AlphaFoldDB" id="A0A178MAR5"/>
<evidence type="ECO:0000256" key="8">
    <source>
        <dbReference type="ARBA" id="ARBA00030128"/>
    </source>
</evidence>
<accession>A0A178MAR5</accession>
<evidence type="ECO:0000256" key="4">
    <source>
        <dbReference type="ARBA" id="ARBA00022679"/>
    </source>
</evidence>